<comment type="caution">
    <text evidence="2">The sequence shown here is derived from an EMBL/GenBank/DDBJ whole genome shotgun (WGS) entry which is preliminary data.</text>
</comment>
<evidence type="ECO:0000256" key="1">
    <source>
        <dbReference type="SAM" id="Phobius"/>
    </source>
</evidence>
<evidence type="ECO:0000313" key="2">
    <source>
        <dbReference type="EMBL" id="KAL0110195.1"/>
    </source>
</evidence>
<accession>A0AAW2F4R3</accession>
<keyword evidence="1" id="KW-0472">Membrane</keyword>
<feature type="transmembrane region" description="Helical" evidence="1">
    <location>
        <begin position="21"/>
        <end position="40"/>
    </location>
</feature>
<organism evidence="2 3">
    <name type="scientific">Cardiocondyla obscurior</name>
    <dbReference type="NCBI Taxonomy" id="286306"/>
    <lineage>
        <taxon>Eukaryota</taxon>
        <taxon>Metazoa</taxon>
        <taxon>Ecdysozoa</taxon>
        <taxon>Arthropoda</taxon>
        <taxon>Hexapoda</taxon>
        <taxon>Insecta</taxon>
        <taxon>Pterygota</taxon>
        <taxon>Neoptera</taxon>
        <taxon>Endopterygota</taxon>
        <taxon>Hymenoptera</taxon>
        <taxon>Apocrita</taxon>
        <taxon>Aculeata</taxon>
        <taxon>Formicoidea</taxon>
        <taxon>Formicidae</taxon>
        <taxon>Myrmicinae</taxon>
        <taxon>Cardiocondyla</taxon>
    </lineage>
</organism>
<reference evidence="2 3" key="1">
    <citation type="submission" date="2023-03" db="EMBL/GenBank/DDBJ databases">
        <title>High recombination rates correlate with genetic variation in Cardiocondyla obscurior ants.</title>
        <authorList>
            <person name="Errbii M."/>
        </authorList>
    </citation>
    <scope>NUCLEOTIDE SEQUENCE [LARGE SCALE GENOMIC DNA]</scope>
    <source>
        <strain evidence="2">Alpha-2009</strain>
        <tissue evidence="2">Whole body</tissue>
    </source>
</reference>
<keyword evidence="1" id="KW-1133">Transmembrane helix</keyword>
<evidence type="ECO:0000313" key="3">
    <source>
        <dbReference type="Proteomes" id="UP001430953"/>
    </source>
</evidence>
<dbReference type="Proteomes" id="UP001430953">
    <property type="component" value="Unassembled WGS sequence"/>
</dbReference>
<name>A0AAW2F4R3_9HYME</name>
<gene>
    <name evidence="2" type="ORF">PUN28_013682</name>
</gene>
<keyword evidence="1" id="KW-0812">Transmembrane</keyword>
<sequence length="153" mass="17772">MSQSSKIRYPYLVKGRFLRWRYIYYCKSIAVFVCLIMIMLTNMNTVYSCAHKCTYPIIIKMKDFRKHASAYDNNSTNCAQRIAQRSRQSQYSDVIIARSFWACFIPRYRNFLQYCLVFGSNSSKDGEGPVLIFHSQLGYSESGFNLTSSPPSL</sequence>
<protein>
    <submittedName>
        <fullName evidence="2">Uncharacterized protein</fullName>
    </submittedName>
</protein>
<keyword evidence="3" id="KW-1185">Reference proteome</keyword>
<dbReference type="EMBL" id="JADYXP020000014">
    <property type="protein sequence ID" value="KAL0110195.1"/>
    <property type="molecule type" value="Genomic_DNA"/>
</dbReference>
<dbReference type="AlphaFoldDB" id="A0AAW2F4R3"/>
<proteinExistence type="predicted"/>